<reference evidence="8 9" key="1">
    <citation type="submission" date="2018-06" db="EMBL/GenBank/DDBJ databases">
        <title>Paenibacillus imtechensis sp. nov.</title>
        <authorList>
            <person name="Pinnaka A.K."/>
            <person name="Singh H."/>
            <person name="Kaur M."/>
        </authorList>
    </citation>
    <scope>NUCLEOTIDE SEQUENCE [LARGE SCALE GENOMIC DNA]</scope>
    <source>
        <strain evidence="8 9">SMB1</strain>
    </source>
</reference>
<comment type="subcellular location">
    <subcellularLocation>
        <location evidence="1">Cell membrane</location>
    </subcellularLocation>
</comment>
<dbReference type="Pfam" id="PF05228">
    <property type="entry name" value="CHASE4"/>
    <property type="match status" value="1"/>
</dbReference>
<dbReference type="NCBIfam" id="TIGR00254">
    <property type="entry name" value="GGDEF"/>
    <property type="match status" value="1"/>
</dbReference>
<dbReference type="Gene3D" id="3.30.70.270">
    <property type="match status" value="1"/>
</dbReference>
<feature type="domain" description="EAL" evidence="5">
    <location>
        <begin position="541"/>
        <end position="793"/>
    </location>
</feature>
<dbReference type="CDD" id="cd06225">
    <property type="entry name" value="HAMP"/>
    <property type="match status" value="1"/>
</dbReference>
<dbReference type="InterPro" id="IPR001633">
    <property type="entry name" value="EAL_dom"/>
</dbReference>
<dbReference type="InterPro" id="IPR035919">
    <property type="entry name" value="EAL_sf"/>
</dbReference>
<dbReference type="Proteomes" id="UP000249522">
    <property type="component" value="Unassembled WGS sequence"/>
</dbReference>
<dbReference type="GO" id="GO:0007165">
    <property type="term" value="P:signal transduction"/>
    <property type="evidence" value="ECO:0007669"/>
    <property type="project" value="InterPro"/>
</dbReference>
<dbReference type="InterPro" id="IPR000160">
    <property type="entry name" value="GGDEF_dom"/>
</dbReference>
<dbReference type="SMART" id="SM00052">
    <property type="entry name" value="EAL"/>
    <property type="match status" value="1"/>
</dbReference>
<dbReference type="InterPro" id="IPR043128">
    <property type="entry name" value="Rev_trsase/Diguanyl_cyclase"/>
</dbReference>
<dbReference type="SMART" id="SM00267">
    <property type="entry name" value="GGDEF"/>
    <property type="match status" value="1"/>
</dbReference>
<dbReference type="CDD" id="cd01949">
    <property type="entry name" value="GGDEF"/>
    <property type="match status" value="1"/>
</dbReference>
<dbReference type="InterPro" id="IPR029787">
    <property type="entry name" value="Nucleotide_cyclase"/>
</dbReference>
<dbReference type="SUPFAM" id="SSF141868">
    <property type="entry name" value="EAL domain-like"/>
    <property type="match status" value="1"/>
</dbReference>
<evidence type="ECO:0000259" key="6">
    <source>
        <dbReference type="PROSITE" id="PS50885"/>
    </source>
</evidence>
<feature type="domain" description="GGDEF" evidence="7">
    <location>
        <begin position="399"/>
        <end position="532"/>
    </location>
</feature>
<keyword evidence="4" id="KW-0812">Transmembrane</keyword>
<feature type="transmembrane region" description="Helical" evidence="4">
    <location>
        <begin position="7"/>
        <end position="30"/>
    </location>
</feature>
<dbReference type="InterPro" id="IPR003660">
    <property type="entry name" value="HAMP_dom"/>
</dbReference>
<dbReference type="Pfam" id="PF00990">
    <property type="entry name" value="GGDEF"/>
    <property type="match status" value="1"/>
</dbReference>
<proteinExistence type="predicted"/>
<dbReference type="PROSITE" id="PS50887">
    <property type="entry name" value="GGDEF"/>
    <property type="match status" value="1"/>
</dbReference>
<dbReference type="PROSITE" id="PS50885">
    <property type="entry name" value="HAMP"/>
    <property type="match status" value="1"/>
</dbReference>
<dbReference type="Gene3D" id="3.20.20.450">
    <property type="entry name" value="EAL domain"/>
    <property type="match status" value="1"/>
</dbReference>
<dbReference type="Pfam" id="PF00563">
    <property type="entry name" value="EAL"/>
    <property type="match status" value="1"/>
</dbReference>
<evidence type="ECO:0008006" key="10">
    <source>
        <dbReference type="Google" id="ProtNLM"/>
    </source>
</evidence>
<evidence type="ECO:0000313" key="8">
    <source>
        <dbReference type="EMBL" id="PZD97710.1"/>
    </source>
</evidence>
<evidence type="ECO:0000256" key="3">
    <source>
        <dbReference type="ARBA" id="ARBA00023136"/>
    </source>
</evidence>
<dbReference type="Pfam" id="PF00672">
    <property type="entry name" value="HAMP"/>
    <property type="match status" value="1"/>
</dbReference>
<keyword evidence="2" id="KW-1003">Cell membrane</keyword>
<comment type="caution">
    <text evidence="8">The sequence shown here is derived from an EMBL/GenBank/DDBJ whole genome shotgun (WGS) entry which is preliminary data.</text>
</comment>
<dbReference type="PANTHER" id="PTHR44757">
    <property type="entry name" value="DIGUANYLATE CYCLASE DGCP"/>
    <property type="match status" value="1"/>
</dbReference>
<dbReference type="EMBL" id="QKRB01000006">
    <property type="protein sequence ID" value="PZD97710.1"/>
    <property type="molecule type" value="Genomic_DNA"/>
</dbReference>
<dbReference type="InterPro" id="IPR007892">
    <property type="entry name" value="CHASE4"/>
</dbReference>
<evidence type="ECO:0000256" key="1">
    <source>
        <dbReference type="ARBA" id="ARBA00004236"/>
    </source>
</evidence>
<dbReference type="RefSeq" id="WP_111144673.1">
    <property type="nucleotide sequence ID" value="NZ_QKRB01000006.1"/>
</dbReference>
<evidence type="ECO:0000259" key="5">
    <source>
        <dbReference type="PROSITE" id="PS50883"/>
    </source>
</evidence>
<dbReference type="PROSITE" id="PS50883">
    <property type="entry name" value="EAL"/>
    <property type="match status" value="1"/>
</dbReference>
<keyword evidence="4" id="KW-1133">Transmembrane helix</keyword>
<dbReference type="SMART" id="SM00304">
    <property type="entry name" value="HAMP"/>
    <property type="match status" value="1"/>
</dbReference>
<feature type="domain" description="HAMP" evidence="6">
    <location>
        <begin position="310"/>
        <end position="363"/>
    </location>
</feature>
<evidence type="ECO:0000259" key="7">
    <source>
        <dbReference type="PROSITE" id="PS50887"/>
    </source>
</evidence>
<dbReference type="GO" id="GO:0005886">
    <property type="term" value="C:plasma membrane"/>
    <property type="evidence" value="ECO:0007669"/>
    <property type="project" value="UniProtKB-SubCell"/>
</dbReference>
<name>A0A2W1LI75_9BACL</name>
<dbReference type="Gene3D" id="6.10.340.10">
    <property type="match status" value="1"/>
</dbReference>
<dbReference type="CDD" id="cd01948">
    <property type="entry name" value="EAL"/>
    <property type="match status" value="1"/>
</dbReference>
<keyword evidence="9" id="KW-1185">Reference proteome</keyword>
<evidence type="ECO:0000256" key="4">
    <source>
        <dbReference type="SAM" id="Phobius"/>
    </source>
</evidence>
<dbReference type="InterPro" id="IPR052155">
    <property type="entry name" value="Biofilm_reg_signaling"/>
</dbReference>
<feature type="transmembrane region" description="Helical" evidence="4">
    <location>
        <begin position="286"/>
        <end position="307"/>
    </location>
</feature>
<protein>
    <recommendedName>
        <fullName evidence="10">Diguanylate cyclase</fullName>
    </recommendedName>
</protein>
<keyword evidence="3 4" id="KW-0472">Membrane</keyword>
<dbReference type="SUPFAM" id="SSF55073">
    <property type="entry name" value="Nucleotide cyclase"/>
    <property type="match status" value="1"/>
</dbReference>
<evidence type="ECO:0000256" key="2">
    <source>
        <dbReference type="ARBA" id="ARBA00022475"/>
    </source>
</evidence>
<organism evidence="8 9">
    <name type="scientific">Paenibacillus sambharensis</name>
    <dbReference type="NCBI Taxonomy" id="1803190"/>
    <lineage>
        <taxon>Bacteria</taxon>
        <taxon>Bacillati</taxon>
        <taxon>Bacillota</taxon>
        <taxon>Bacilli</taxon>
        <taxon>Bacillales</taxon>
        <taxon>Paenibacillaceae</taxon>
        <taxon>Paenibacillus</taxon>
    </lineage>
</organism>
<accession>A0A2W1LI75</accession>
<dbReference type="PANTHER" id="PTHR44757:SF2">
    <property type="entry name" value="BIOFILM ARCHITECTURE MAINTENANCE PROTEIN MBAA"/>
    <property type="match status" value="1"/>
</dbReference>
<dbReference type="AlphaFoldDB" id="A0A2W1LI75"/>
<sequence>MTLRKKSILFIGLITAASMLVCYILLYAILYSRFSELESQEMQAKMEHVFYLLEDEMERIEKLMLNYSAWDDTIAFIERAPSTASILDDPYILSNYPNATFAENMLTAIAMLDQEGNVLYGRSYHPESDMQMDLERIIIDEWLSHHKQILQFTGPEDSYKGITQSPAGPLMTVSLPIVDSEINGPIHGTLIAGRIMTPEMQEQLSKRARLDVQISKLNDSFQIPESSMTVTQQLRGDLRHYPVWVENRDSHLALVQSVYPDMYGQPAYLVTIHAERDIISRGVNTIIQISAVIFIIIALLFAGLLMFNDRFIHRRIQRLATDIDSISSKQDFSLRVQSSGQDEFSKLELAFNDMLFSLEEAYHELQEQVRHDTLTRLPNRASFFERMESLLEDARSAGTPLAVLFIDLDNFKWVNDTWGHETGDTLLMEVGSRIIKQLAPGDVVSRLGGDEFTVLLTGLDSRESAYRKAKIIHDALASDYHFRGLQLRITASIGVSLFPEDGTSPEALVQYADMAMHQAKQTDKQQAMTFSEDRKARIDRQLLLERDLLTGIVNKQFELHFQPILAAESLKVIRLESLLRWKHPLLGYIPPVEFIPLAESSQAIVEIGYWVLFQACKAAKHLHNEGHTVQVAVNVSVIQLEQDHFAEDVIQILHKTGLPPEQLELEMTESAVMSFGRAPEAVQKLTEYGVAIALDDFGTGYSSLSYLRKLPIQSIKIDKAFVTELTEGTSDKTICAAITQLGHHLGLRVVAEGVENAEQVAILRMLGCDELQGYYFSKPLSWPDLLAYLSTRKAEG</sequence>
<evidence type="ECO:0000313" key="9">
    <source>
        <dbReference type="Proteomes" id="UP000249522"/>
    </source>
</evidence>
<gene>
    <name evidence="8" type="ORF">DNH61_00125</name>
</gene>
<dbReference type="OrthoDB" id="9759607at2"/>